<name>A0A511D1V7_9PSEU</name>
<evidence type="ECO:0000256" key="8">
    <source>
        <dbReference type="SAM" id="Phobius"/>
    </source>
</evidence>
<feature type="transmembrane region" description="Helical" evidence="8">
    <location>
        <begin position="577"/>
        <end position="598"/>
    </location>
</feature>
<accession>A0A511D1V7</accession>
<feature type="transmembrane region" description="Helical" evidence="8">
    <location>
        <begin position="287"/>
        <end position="312"/>
    </location>
</feature>
<comment type="similarity">
    <text evidence="2">Belongs to the resistance-nodulation-cell division (RND) (TC 2.A.6) family. MmpL subfamily.</text>
</comment>
<dbReference type="STRING" id="1123024.GCA_000423625_03627"/>
<feature type="transmembrane region" description="Helical" evidence="8">
    <location>
        <begin position="190"/>
        <end position="208"/>
    </location>
</feature>
<evidence type="ECO:0000256" key="7">
    <source>
        <dbReference type="SAM" id="MobiDB-lite"/>
    </source>
</evidence>
<dbReference type="Pfam" id="PF03176">
    <property type="entry name" value="MMPL"/>
    <property type="match status" value="2"/>
</dbReference>
<feature type="transmembrane region" description="Helical" evidence="8">
    <location>
        <begin position="324"/>
        <end position="346"/>
    </location>
</feature>
<dbReference type="SUPFAM" id="SSF82866">
    <property type="entry name" value="Multidrug efflux transporter AcrB transmembrane domain"/>
    <property type="match status" value="2"/>
</dbReference>
<feature type="transmembrane region" description="Helical" evidence="8">
    <location>
        <begin position="610"/>
        <end position="629"/>
    </location>
</feature>
<proteinExistence type="inferred from homology"/>
<dbReference type="EMBL" id="BJVI01000025">
    <property type="protein sequence ID" value="GEL18769.1"/>
    <property type="molecule type" value="Genomic_DNA"/>
</dbReference>
<keyword evidence="4 8" id="KW-0812">Transmembrane</keyword>
<feature type="compositionally biased region" description="Basic and acidic residues" evidence="7">
    <location>
        <begin position="726"/>
        <end position="739"/>
    </location>
</feature>
<evidence type="ECO:0000313" key="10">
    <source>
        <dbReference type="EMBL" id="GEL18769.1"/>
    </source>
</evidence>
<evidence type="ECO:0000256" key="2">
    <source>
        <dbReference type="ARBA" id="ARBA00010157"/>
    </source>
</evidence>
<feature type="transmembrane region" description="Helical" evidence="8">
    <location>
        <begin position="248"/>
        <end position="266"/>
    </location>
</feature>
<evidence type="ECO:0000256" key="3">
    <source>
        <dbReference type="ARBA" id="ARBA00022475"/>
    </source>
</evidence>
<feature type="domain" description="Membrane transport protein MMPL" evidence="9">
    <location>
        <begin position="43"/>
        <end position="398"/>
    </location>
</feature>
<dbReference type="GO" id="GO:0005886">
    <property type="term" value="C:plasma membrane"/>
    <property type="evidence" value="ECO:0007669"/>
    <property type="project" value="UniProtKB-SubCell"/>
</dbReference>
<dbReference type="RefSeq" id="WP_051233251.1">
    <property type="nucleotide sequence ID" value="NZ_AUII01000020.1"/>
</dbReference>
<feature type="domain" description="Membrane transport protein MMPL" evidence="9">
    <location>
        <begin position="497"/>
        <end position="717"/>
    </location>
</feature>
<feature type="transmembrane region" description="Helical" evidence="8">
    <location>
        <begin position="399"/>
        <end position="417"/>
    </location>
</feature>
<keyword evidence="6 8" id="KW-0472">Membrane</keyword>
<dbReference type="InterPro" id="IPR004869">
    <property type="entry name" value="MMPL_dom"/>
</dbReference>
<dbReference type="Proteomes" id="UP000321328">
    <property type="component" value="Unassembled WGS sequence"/>
</dbReference>
<feature type="transmembrane region" description="Helical" evidence="8">
    <location>
        <begin position="677"/>
        <end position="702"/>
    </location>
</feature>
<feature type="transmembrane region" description="Helical" evidence="8">
    <location>
        <begin position="553"/>
        <end position="570"/>
    </location>
</feature>
<evidence type="ECO:0000256" key="6">
    <source>
        <dbReference type="ARBA" id="ARBA00023136"/>
    </source>
</evidence>
<feature type="transmembrane region" description="Helical" evidence="8">
    <location>
        <begin position="215"/>
        <end position="236"/>
    </location>
</feature>
<protein>
    <submittedName>
        <fullName evidence="10">Membrane protein</fullName>
    </submittedName>
</protein>
<evidence type="ECO:0000259" key="9">
    <source>
        <dbReference type="Pfam" id="PF03176"/>
    </source>
</evidence>
<dbReference type="AlphaFoldDB" id="A0A511D1V7"/>
<evidence type="ECO:0000313" key="11">
    <source>
        <dbReference type="Proteomes" id="UP000321328"/>
    </source>
</evidence>
<evidence type="ECO:0000256" key="1">
    <source>
        <dbReference type="ARBA" id="ARBA00004651"/>
    </source>
</evidence>
<dbReference type="PANTHER" id="PTHR33406">
    <property type="entry name" value="MEMBRANE PROTEIN MJ1562-RELATED"/>
    <property type="match status" value="1"/>
</dbReference>
<evidence type="ECO:0000256" key="4">
    <source>
        <dbReference type="ARBA" id="ARBA00022692"/>
    </source>
</evidence>
<feature type="transmembrane region" description="Helical" evidence="8">
    <location>
        <begin position="650"/>
        <end position="671"/>
    </location>
</feature>
<organism evidence="10 11">
    <name type="scientific">Pseudonocardia asaccharolytica DSM 44247 = NBRC 16224</name>
    <dbReference type="NCBI Taxonomy" id="1123024"/>
    <lineage>
        <taxon>Bacteria</taxon>
        <taxon>Bacillati</taxon>
        <taxon>Actinomycetota</taxon>
        <taxon>Actinomycetes</taxon>
        <taxon>Pseudonocardiales</taxon>
        <taxon>Pseudonocardiaceae</taxon>
        <taxon>Pseudonocardia</taxon>
    </lineage>
</organism>
<gene>
    <name evidence="10" type="ORF">PA7_26060</name>
</gene>
<keyword evidence="5 8" id="KW-1133">Transmembrane helix</keyword>
<dbReference type="Gene3D" id="1.20.1640.10">
    <property type="entry name" value="Multidrug efflux transporter AcrB transmembrane domain"/>
    <property type="match status" value="2"/>
</dbReference>
<reference evidence="10 11" key="1">
    <citation type="submission" date="2019-07" db="EMBL/GenBank/DDBJ databases">
        <title>Whole genome shotgun sequence of Pseudonocardia asaccharolytica NBRC 16224.</title>
        <authorList>
            <person name="Hosoyama A."/>
            <person name="Uohara A."/>
            <person name="Ohji S."/>
            <person name="Ichikawa N."/>
        </authorList>
    </citation>
    <scope>NUCLEOTIDE SEQUENCE [LARGE SCALE GENOMIC DNA]</scope>
    <source>
        <strain evidence="10 11">NBRC 16224</strain>
    </source>
</reference>
<keyword evidence="11" id="KW-1185">Reference proteome</keyword>
<comment type="caution">
    <text evidence="10">The sequence shown here is derived from an EMBL/GenBank/DDBJ whole genome shotgun (WGS) entry which is preliminary data.</text>
</comment>
<dbReference type="PANTHER" id="PTHR33406:SF6">
    <property type="entry name" value="MEMBRANE PROTEIN YDGH-RELATED"/>
    <property type="match status" value="1"/>
</dbReference>
<evidence type="ECO:0000256" key="5">
    <source>
        <dbReference type="ARBA" id="ARBA00022989"/>
    </source>
</evidence>
<dbReference type="InterPro" id="IPR050545">
    <property type="entry name" value="Mycobact_MmpL"/>
</dbReference>
<keyword evidence="3" id="KW-1003">Cell membrane</keyword>
<comment type="subcellular location">
    <subcellularLocation>
        <location evidence="1">Cell membrane</location>
        <topology evidence="1">Multi-pass membrane protein</topology>
    </subcellularLocation>
</comment>
<sequence>MRTRFGIGAVLVLVIGLWVAVAGIGGQKIGQLSSVQTNDAASYLPTGAESVRAAEVAAQFDSGNALPAFVVFSAPQVASPEQLRNWSEFAARVPSVGFTGDSGATAVVGDYLAGPVIPVGSEDGRATLLVVNLDLAKVTAMTEAGESVLPAIVDALRGAAATADAGGSSHVAGPAGLAADLVEAFTGIDGLLLLVALGVVLVILLLVYRALVLPLMVLSSSVCCLALAGWLVYLLADAGSITLSGQSQGILFILVIGAATDYGLLLTARYREELTGTEDAVTAIRRAWRACLAPIAASAGTVIAGLLCLLLSDLNSNSSLGPIGAIGIGAAFVGSLTLLPAMLATGRWMFWPRRPRVEVAGTDIGAGGEDADARAEREARHHRVWGAVAAMVGRHPRRVWVVTAIALLAMCAGLPTFKASGTKQTDVFLGGADSVAGQAALEEHYPGGTGSPVVVIVPERAADRVGAAIADVPGITGRPVVHGEPGGPAKVVDGNVQLRATLAAASDSAEAKSTVRQVREVVHGMDLDGTVLVGGTTAEQVDTADTSDRDLRVIIPSILLSVLLILMALLRSIVAPLVLVAATVLSFGSALGVSALVFNHLFDFPGADPAVPLFAFVFLVALGVDYSIFLMSRAREEALRVGPTRGIATALVSTGGVITSAGVVLAATFAALGVLPILFLAQIAFIVAFGVLLDTLVVRTLLVPGIAEDLGRRVWWPSGLGAPTPPDRRPRSSSRRADAGRSGGVGAPP</sequence>
<feature type="region of interest" description="Disordered" evidence="7">
    <location>
        <begin position="720"/>
        <end position="749"/>
    </location>
</feature>